<feature type="region of interest" description="Disordered" evidence="6">
    <location>
        <begin position="1"/>
        <end position="28"/>
    </location>
</feature>
<keyword evidence="4" id="KW-0804">Transcription</keyword>
<evidence type="ECO:0000259" key="7">
    <source>
        <dbReference type="PROSITE" id="PS51369"/>
    </source>
</evidence>
<dbReference type="PANTHER" id="PTHR31072:SF1">
    <property type="entry name" value="TRANSCRIPTION FACTOR TCP9"/>
    <property type="match status" value="1"/>
</dbReference>
<feature type="region of interest" description="Disordered" evidence="6">
    <location>
        <begin position="140"/>
        <end position="181"/>
    </location>
</feature>
<feature type="compositionally biased region" description="Basic and acidic residues" evidence="6">
    <location>
        <begin position="1"/>
        <end position="13"/>
    </location>
</feature>
<evidence type="ECO:0000313" key="9">
    <source>
        <dbReference type="Proteomes" id="UP000287651"/>
    </source>
</evidence>
<keyword evidence="2" id="KW-0805">Transcription regulation</keyword>
<dbReference type="GO" id="GO:0005634">
    <property type="term" value="C:nucleus"/>
    <property type="evidence" value="ECO:0007669"/>
    <property type="project" value="UniProtKB-SubCell"/>
</dbReference>
<feature type="compositionally biased region" description="Acidic residues" evidence="6">
    <location>
        <begin position="348"/>
        <end position="367"/>
    </location>
</feature>
<evidence type="ECO:0000256" key="6">
    <source>
        <dbReference type="SAM" id="MobiDB-lite"/>
    </source>
</evidence>
<dbReference type="Proteomes" id="UP000287651">
    <property type="component" value="Unassembled WGS sequence"/>
</dbReference>
<dbReference type="InterPro" id="IPR017887">
    <property type="entry name" value="TF_TCP_subgr"/>
</dbReference>
<gene>
    <name evidence="8" type="ORF">B296_00058608</name>
</gene>
<name>A0A426X2I8_ENSVE</name>
<dbReference type="PROSITE" id="PS51369">
    <property type="entry name" value="TCP"/>
    <property type="match status" value="1"/>
</dbReference>
<dbReference type="PANTHER" id="PTHR31072">
    <property type="entry name" value="TRANSCRIPTION FACTOR TCP4-RELATED"/>
    <property type="match status" value="1"/>
</dbReference>
<evidence type="ECO:0000256" key="2">
    <source>
        <dbReference type="ARBA" id="ARBA00023015"/>
    </source>
</evidence>
<accession>A0A426X2I8</accession>
<dbReference type="InterPro" id="IPR005333">
    <property type="entry name" value="Transcription_factor_TCP"/>
</dbReference>
<reference evidence="8 9" key="1">
    <citation type="journal article" date="2014" name="Agronomy (Basel)">
        <title>A Draft Genome Sequence for Ensete ventricosum, the Drought-Tolerant Tree Against Hunger.</title>
        <authorList>
            <person name="Harrison J."/>
            <person name="Moore K.A."/>
            <person name="Paszkiewicz K."/>
            <person name="Jones T."/>
            <person name="Grant M."/>
            <person name="Ambacheew D."/>
            <person name="Muzemil S."/>
            <person name="Studholme D.J."/>
        </authorList>
    </citation>
    <scope>NUCLEOTIDE SEQUENCE [LARGE SCALE GENOMIC DNA]</scope>
</reference>
<feature type="region of interest" description="Disordered" evidence="6">
    <location>
        <begin position="324"/>
        <end position="367"/>
    </location>
</feature>
<proteinExistence type="predicted"/>
<evidence type="ECO:0000256" key="1">
    <source>
        <dbReference type="ARBA" id="ARBA00004123"/>
    </source>
</evidence>
<evidence type="ECO:0000256" key="3">
    <source>
        <dbReference type="ARBA" id="ARBA00023125"/>
    </source>
</evidence>
<organism evidence="8 9">
    <name type="scientific">Ensete ventricosum</name>
    <name type="common">Abyssinian banana</name>
    <name type="synonym">Musa ensete</name>
    <dbReference type="NCBI Taxonomy" id="4639"/>
    <lineage>
        <taxon>Eukaryota</taxon>
        <taxon>Viridiplantae</taxon>
        <taxon>Streptophyta</taxon>
        <taxon>Embryophyta</taxon>
        <taxon>Tracheophyta</taxon>
        <taxon>Spermatophyta</taxon>
        <taxon>Magnoliopsida</taxon>
        <taxon>Liliopsida</taxon>
        <taxon>Zingiberales</taxon>
        <taxon>Musaceae</taxon>
        <taxon>Ensete</taxon>
    </lineage>
</organism>
<feature type="domain" description="TCP" evidence="7">
    <location>
        <begin position="65"/>
        <end position="119"/>
    </location>
</feature>
<feature type="compositionally biased region" description="Acidic residues" evidence="6">
    <location>
        <begin position="157"/>
        <end position="167"/>
    </location>
</feature>
<evidence type="ECO:0000256" key="4">
    <source>
        <dbReference type="ARBA" id="ARBA00023163"/>
    </source>
</evidence>
<keyword evidence="3" id="KW-0238">DNA-binding</keyword>
<dbReference type="AlphaFoldDB" id="A0A426X2I8"/>
<protein>
    <recommendedName>
        <fullName evidence="7">TCP domain-containing protein</fullName>
    </recommendedName>
</protein>
<comment type="subcellular location">
    <subcellularLocation>
        <location evidence="1">Nucleus</location>
    </subcellularLocation>
</comment>
<dbReference type="GO" id="GO:0003700">
    <property type="term" value="F:DNA-binding transcription factor activity"/>
    <property type="evidence" value="ECO:0007669"/>
    <property type="project" value="InterPro"/>
</dbReference>
<evidence type="ECO:0000313" key="8">
    <source>
        <dbReference type="EMBL" id="RRT33705.1"/>
    </source>
</evidence>
<feature type="compositionally biased region" description="Low complexity" evidence="6">
    <location>
        <begin position="140"/>
        <end position="156"/>
    </location>
</feature>
<sequence length="367" mass="38682">METQKRDGEDWQRKTTGGSARNLSGVAVPSTGTIPVHRFIVPKPEPIEMLGVGAFQILRRPASRTKDRHTKVEGRGRRIRMPAACAARIFQLTRELGHKSDGETIKWLLEHAEPAIIAATGTGTVPAIATHVDGTLKIPTEAPTSAPVSSTSTIVAPDDEPATDDDEAGKKRRKKLQPSRTGGGTVIAGYYPVQDPLLPVGGAISISSGLAPIGSGAQGMMPMWTLGGDAAGANMIPPGALWVLPPPSVAVAPSGQSQIWTFPRAPQIINLTSVRPVSTETRFTTTASGVVAAKAAAEVQHSAAPPVAAAYAPASGGKQELQLMSNPRFSTVPRHRSPRTRGQVHELDDSEDDEDDDDDDDDSSAED</sequence>
<dbReference type="EMBL" id="AMZH03028405">
    <property type="protein sequence ID" value="RRT33705.1"/>
    <property type="molecule type" value="Genomic_DNA"/>
</dbReference>
<comment type="caution">
    <text evidence="8">The sequence shown here is derived from an EMBL/GenBank/DDBJ whole genome shotgun (WGS) entry which is preliminary data.</text>
</comment>
<keyword evidence="5" id="KW-0539">Nucleus</keyword>
<evidence type="ECO:0000256" key="5">
    <source>
        <dbReference type="ARBA" id="ARBA00023242"/>
    </source>
</evidence>
<dbReference type="GO" id="GO:0043565">
    <property type="term" value="F:sequence-specific DNA binding"/>
    <property type="evidence" value="ECO:0007669"/>
    <property type="project" value="TreeGrafter"/>
</dbReference>
<dbReference type="Pfam" id="PF03634">
    <property type="entry name" value="TCP"/>
    <property type="match status" value="1"/>
</dbReference>